<evidence type="ECO:0000259" key="3">
    <source>
        <dbReference type="PROSITE" id="PS50158"/>
    </source>
</evidence>
<protein>
    <recommendedName>
        <fullName evidence="3">CCHC-type domain-containing protein</fullName>
    </recommendedName>
</protein>
<dbReference type="Gene3D" id="4.10.60.10">
    <property type="entry name" value="Zinc finger, CCHC-type"/>
    <property type="match status" value="1"/>
</dbReference>
<evidence type="ECO:0000313" key="5">
    <source>
        <dbReference type="Proteomes" id="UP001529510"/>
    </source>
</evidence>
<dbReference type="InterPro" id="IPR001878">
    <property type="entry name" value="Znf_CCHC"/>
</dbReference>
<dbReference type="SUPFAM" id="SSF54928">
    <property type="entry name" value="RNA-binding domain, RBD"/>
    <property type="match status" value="1"/>
</dbReference>
<keyword evidence="1" id="KW-0862">Zinc</keyword>
<dbReference type="EMBL" id="JAMKFB020000915">
    <property type="protein sequence ID" value="KAL0146569.1"/>
    <property type="molecule type" value="Genomic_DNA"/>
</dbReference>
<dbReference type="InterPro" id="IPR036875">
    <property type="entry name" value="Znf_CCHC_sf"/>
</dbReference>
<name>A0ABD0MB48_CIRMR</name>
<evidence type="ECO:0000256" key="1">
    <source>
        <dbReference type="PROSITE-ProRule" id="PRU00047"/>
    </source>
</evidence>
<organism evidence="4 5">
    <name type="scientific">Cirrhinus mrigala</name>
    <name type="common">Mrigala</name>
    <dbReference type="NCBI Taxonomy" id="683832"/>
    <lineage>
        <taxon>Eukaryota</taxon>
        <taxon>Metazoa</taxon>
        <taxon>Chordata</taxon>
        <taxon>Craniata</taxon>
        <taxon>Vertebrata</taxon>
        <taxon>Euteleostomi</taxon>
        <taxon>Actinopterygii</taxon>
        <taxon>Neopterygii</taxon>
        <taxon>Teleostei</taxon>
        <taxon>Ostariophysi</taxon>
        <taxon>Cypriniformes</taxon>
        <taxon>Cyprinidae</taxon>
        <taxon>Labeoninae</taxon>
        <taxon>Labeonini</taxon>
        <taxon>Cirrhinus</taxon>
    </lineage>
</organism>
<gene>
    <name evidence="4" type="ORF">M9458_058200</name>
</gene>
<dbReference type="GO" id="GO:0008270">
    <property type="term" value="F:zinc ion binding"/>
    <property type="evidence" value="ECO:0007669"/>
    <property type="project" value="UniProtKB-KW"/>
</dbReference>
<keyword evidence="1" id="KW-0479">Metal-binding</keyword>
<feature type="compositionally biased region" description="Basic and acidic residues" evidence="2">
    <location>
        <begin position="276"/>
        <end position="286"/>
    </location>
</feature>
<comment type="caution">
    <text evidence="4">The sequence shown here is derived from an EMBL/GenBank/DDBJ whole genome shotgun (WGS) entry which is preliminary data.</text>
</comment>
<dbReference type="PROSITE" id="PS50158">
    <property type="entry name" value="ZF_CCHC"/>
    <property type="match status" value="1"/>
</dbReference>
<evidence type="ECO:0000313" key="4">
    <source>
        <dbReference type="EMBL" id="KAL0146569.1"/>
    </source>
</evidence>
<sequence>MAAPRSQSLSSLTRRHGVKVASAVTVEECCLAAGELVGHEHVLSASRMNSAVVIFLSSIEKANELVETGIVVGDNFTPVLPLSMPSKKVLLSNVPPFVSNETLANIMSRYGKVVSPIKMIPVGCKSPLLKHVVSFRRYLFMILKDDEEIDLSLRLKVEDCDYVIYVTTEKMKCFKCGETTHLIRSCPNKANDDSEKNVNETVKAGLSGVSASEIVITDKNIEDTVSERVSLKSQVVGSVIMAGKNNLANIETHDPSAQTEMQEGDDETNMPQSHQCLDKTETETEKNSIQSPEQKEKTLILLKMQRL</sequence>
<feature type="region of interest" description="Disordered" evidence="2">
    <location>
        <begin position="256"/>
        <end position="297"/>
    </location>
</feature>
<dbReference type="SUPFAM" id="SSF57756">
    <property type="entry name" value="Retrovirus zinc finger-like domains"/>
    <property type="match status" value="1"/>
</dbReference>
<feature type="domain" description="CCHC-type" evidence="3">
    <location>
        <begin position="172"/>
        <end position="188"/>
    </location>
</feature>
<dbReference type="AlphaFoldDB" id="A0ABD0MB48"/>
<keyword evidence="1" id="KW-0863">Zinc-finger</keyword>
<dbReference type="SMART" id="SM00343">
    <property type="entry name" value="ZnF_C2HC"/>
    <property type="match status" value="1"/>
</dbReference>
<evidence type="ECO:0000256" key="2">
    <source>
        <dbReference type="SAM" id="MobiDB-lite"/>
    </source>
</evidence>
<dbReference type="InterPro" id="IPR035979">
    <property type="entry name" value="RBD_domain_sf"/>
</dbReference>
<dbReference type="Proteomes" id="UP001529510">
    <property type="component" value="Unassembled WGS sequence"/>
</dbReference>
<reference evidence="4 5" key="1">
    <citation type="submission" date="2024-05" db="EMBL/GenBank/DDBJ databases">
        <title>Genome sequencing and assembly of Indian major carp, Cirrhinus mrigala (Hamilton, 1822).</title>
        <authorList>
            <person name="Mohindra V."/>
            <person name="Chowdhury L.M."/>
            <person name="Lal K."/>
            <person name="Jena J.K."/>
        </authorList>
    </citation>
    <scope>NUCLEOTIDE SEQUENCE [LARGE SCALE GENOMIC DNA]</scope>
    <source>
        <strain evidence="4">CM1030</strain>
        <tissue evidence="4">Blood</tissue>
    </source>
</reference>
<accession>A0ABD0MB48</accession>
<proteinExistence type="predicted"/>
<keyword evidence="5" id="KW-1185">Reference proteome</keyword>